<feature type="transmembrane region" description="Helical" evidence="7">
    <location>
        <begin position="447"/>
        <end position="469"/>
    </location>
</feature>
<evidence type="ECO:0000313" key="8">
    <source>
        <dbReference type="EMBL" id="ACN82515.1"/>
    </source>
</evidence>
<dbReference type="GO" id="GO:0016020">
    <property type="term" value="C:membrane"/>
    <property type="evidence" value="ECO:0007669"/>
    <property type="project" value="UniProtKB-SubCell"/>
</dbReference>
<sequence length="473" mass="52459">MINKLYGVFFYMNNEKRERLSSRIGFILVSAGCAIGLGNIWRFPYITGKYGGALFVIIYLICLALVGLPILIMEFSIGRAGQKDIAGSYKVIEKEGTKWHLIGYVQMFGCLILMMFYTSVTGWTITYAYYMATGATLGLTPDGIADFFGKMLSNPAIMLLSLFIAVFFGTLICFKGLQKGVERASKIMMSSLFVIVIILIMRSITLDGAVEGIKFYLLPDLSKMFDGGIDNVFEVIYAALGQAFFTLGIGVGSMTIFGSYIGKERSLTNESIIIVILDTSIAFLAGLVIFPACFAFGVNPGEGAGLAFVTLPNIFNSMPMPRVWGTLFFLFLSMAALTTVVTVFENLIAFTMSEFKMPRNKAAILVGIVVFICSLPTALGFNVLSFIQPMGKNTSFLDLFDFIISYNLVELGGIYIIIFCVSKYGWGWDNFIKEVDSGSGIKFPKFSRIYVTYFLPLILFAIFIINYIYKFFL</sequence>
<dbReference type="EMBL" id="CP001357">
    <property type="protein sequence ID" value="ACN82515.1"/>
    <property type="molecule type" value="Genomic_DNA"/>
</dbReference>
<evidence type="ECO:0000313" key="9">
    <source>
        <dbReference type="Proteomes" id="UP000001803"/>
    </source>
</evidence>
<reference evidence="8 9" key="1">
    <citation type="journal article" date="2009" name="PLoS ONE">
        <title>Genome sequence of the pathogenic intestinal spirochete Brachyspira hyodysenteriae reveals adaptations to its lifestyle in the porcine large intestine.</title>
        <authorList>
            <person name="Bellgard M.I."/>
            <person name="Wanchanthuek P."/>
            <person name="La T."/>
            <person name="Ryan K."/>
            <person name="Moolhuijzen P."/>
            <person name="Albertyn Z."/>
            <person name="Shaban B."/>
            <person name="Motro Y."/>
            <person name="Dunn D.S."/>
            <person name="Schibeci D."/>
            <person name="Hunter A."/>
            <person name="Barrero R."/>
            <person name="Phillips N.D."/>
            <person name="Hampson D.J."/>
        </authorList>
    </citation>
    <scope>NUCLEOTIDE SEQUENCE [LARGE SCALE GENOMIC DNA]</scope>
    <source>
        <strain evidence="9">ATCC 49526 / WA1</strain>
    </source>
</reference>
<keyword evidence="6" id="KW-0769">Symport</keyword>
<evidence type="ECO:0000256" key="4">
    <source>
        <dbReference type="ARBA" id="ARBA00022989"/>
    </source>
</evidence>
<feature type="transmembrane region" description="Helical" evidence="7">
    <location>
        <begin position="404"/>
        <end position="426"/>
    </location>
</feature>
<keyword evidence="4 7" id="KW-1133">Transmembrane helix</keyword>
<evidence type="ECO:0000256" key="1">
    <source>
        <dbReference type="ARBA" id="ARBA00004141"/>
    </source>
</evidence>
<dbReference type="STRING" id="565034.BHWA1_00012"/>
<evidence type="ECO:0000256" key="3">
    <source>
        <dbReference type="ARBA" id="ARBA00022692"/>
    </source>
</evidence>
<dbReference type="PRINTS" id="PR00176">
    <property type="entry name" value="NANEUSMPORT"/>
</dbReference>
<evidence type="ECO:0000256" key="5">
    <source>
        <dbReference type="ARBA" id="ARBA00023136"/>
    </source>
</evidence>
<dbReference type="Proteomes" id="UP000001803">
    <property type="component" value="Chromosome"/>
</dbReference>
<dbReference type="InterPro" id="IPR047218">
    <property type="entry name" value="YocR/YhdH-like"/>
</dbReference>
<feature type="transmembrane region" description="Helical" evidence="7">
    <location>
        <begin position="108"/>
        <end position="132"/>
    </location>
</feature>
<dbReference type="SUPFAM" id="SSF161070">
    <property type="entry name" value="SNF-like"/>
    <property type="match status" value="1"/>
</dbReference>
<evidence type="ECO:0000256" key="2">
    <source>
        <dbReference type="ARBA" id="ARBA00022448"/>
    </source>
</evidence>
<evidence type="ECO:0000256" key="6">
    <source>
        <dbReference type="RuleBase" id="RU003732"/>
    </source>
</evidence>
<dbReference type="Pfam" id="PF00209">
    <property type="entry name" value="SNF"/>
    <property type="match status" value="2"/>
</dbReference>
<dbReference type="NCBIfam" id="NF037979">
    <property type="entry name" value="Na_transp"/>
    <property type="match status" value="1"/>
</dbReference>
<accession>A0A3B6V8A9</accession>
<dbReference type="PROSITE" id="PS50267">
    <property type="entry name" value="NA_NEUROTRAN_SYMP_3"/>
    <property type="match status" value="1"/>
</dbReference>
<dbReference type="AlphaFoldDB" id="A0A3B6V8A9"/>
<dbReference type="InterPro" id="IPR037272">
    <property type="entry name" value="SNS_sf"/>
</dbReference>
<dbReference type="PANTHER" id="PTHR42948:SF1">
    <property type="entry name" value="TRANSPORTER"/>
    <property type="match status" value="1"/>
</dbReference>
<dbReference type="PROSITE" id="PS00610">
    <property type="entry name" value="NA_NEUROTRAN_SYMP_1"/>
    <property type="match status" value="1"/>
</dbReference>
<organism evidence="8 9">
    <name type="scientific">Brachyspira hyodysenteriae (strain ATCC 49526 / WA1)</name>
    <dbReference type="NCBI Taxonomy" id="565034"/>
    <lineage>
        <taxon>Bacteria</taxon>
        <taxon>Pseudomonadati</taxon>
        <taxon>Spirochaetota</taxon>
        <taxon>Spirochaetia</taxon>
        <taxon>Brachyspirales</taxon>
        <taxon>Brachyspiraceae</taxon>
        <taxon>Brachyspira</taxon>
    </lineage>
</organism>
<keyword evidence="2 6" id="KW-0813">Transport</keyword>
<keyword evidence="9" id="KW-1185">Reference proteome</keyword>
<feature type="transmembrane region" description="Helical" evidence="7">
    <location>
        <begin position="272"/>
        <end position="298"/>
    </location>
</feature>
<dbReference type="PANTHER" id="PTHR42948">
    <property type="entry name" value="TRANSPORTER"/>
    <property type="match status" value="1"/>
</dbReference>
<gene>
    <name evidence="8" type="ordered locus">BHWA1_00012</name>
</gene>
<feature type="transmembrane region" description="Helical" evidence="7">
    <location>
        <begin position="53"/>
        <end position="73"/>
    </location>
</feature>
<dbReference type="InterPro" id="IPR000175">
    <property type="entry name" value="Na/ntran_symport"/>
</dbReference>
<evidence type="ECO:0000256" key="7">
    <source>
        <dbReference type="SAM" id="Phobius"/>
    </source>
</evidence>
<dbReference type="GO" id="GO:0015293">
    <property type="term" value="F:symporter activity"/>
    <property type="evidence" value="ECO:0007669"/>
    <property type="project" value="UniProtKB-KW"/>
</dbReference>
<comment type="similarity">
    <text evidence="6">Belongs to the sodium:neurotransmitter symporter (SNF) (TC 2.A.22) family.</text>
</comment>
<feature type="transmembrane region" description="Helical" evidence="7">
    <location>
        <begin position="20"/>
        <end position="41"/>
    </location>
</feature>
<dbReference type="KEGG" id="bhy:BHWA1_00012"/>
<dbReference type="CDD" id="cd10336">
    <property type="entry name" value="SLC6sbd_Tyt1-Like"/>
    <property type="match status" value="1"/>
</dbReference>
<feature type="transmembrane region" description="Helical" evidence="7">
    <location>
        <begin position="362"/>
        <end position="384"/>
    </location>
</feature>
<name>A0A3B6V8A9_BRAHW</name>
<proteinExistence type="inferred from homology"/>
<protein>
    <recommendedName>
        <fullName evidence="6">Transporter</fullName>
    </recommendedName>
</protein>
<feature type="transmembrane region" description="Helical" evidence="7">
    <location>
        <begin position="327"/>
        <end position="350"/>
    </location>
</feature>
<feature type="transmembrane region" description="Helical" evidence="7">
    <location>
        <begin position="186"/>
        <end position="204"/>
    </location>
</feature>
<comment type="subcellular location">
    <subcellularLocation>
        <location evidence="1">Membrane</location>
        <topology evidence="1">Multi-pass membrane protein</topology>
    </subcellularLocation>
</comment>
<feature type="transmembrane region" description="Helical" evidence="7">
    <location>
        <begin position="235"/>
        <end position="260"/>
    </location>
</feature>
<keyword evidence="3 6" id="KW-0812">Transmembrane</keyword>
<feature type="transmembrane region" description="Helical" evidence="7">
    <location>
        <begin position="152"/>
        <end position="174"/>
    </location>
</feature>
<keyword evidence="5 7" id="KW-0472">Membrane</keyword>